<dbReference type="PANTHER" id="PTHR30055">
    <property type="entry name" value="HTH-TYPE TRANSCRIPTIONAL REGULATOR RUTR"/>
    <property type="match status" value="1"/>
</dbReference>
<evidence type="ECO:0000259" key="5">
    <source>
        <dbReference type="PROSITE" id="PS50977"/>
    </source>
</evidence>
<dbReference type="Pfam" id="PF00440">
    <property type="entry name" value="TetR_N"/>
    <property type="match status" value="1"/>
</dbReference>
<dbReference type="PROSITE" id="PS50977">
    <property type="entry name" value="HTH_TETR_2"/>
    <property type="match status" value="1"/>
</dbReference>
<evidence type="ECO:0000313" key="6">
    <source>
        <dbReference type="EMBL" id="AZN29311.1"/>
    </source>
</evidence>
<dbReference type="InterPro" id="IPR050109">
    <property type="entry name" value="HTH-type_TetR-like_transc_reg"/>
</dbReference>
<feature type="DNA-binding region" description="H-T-H motif" evidence="4">
    <location>
        <begin position="34"/>
        <end position="53"/>
    </location>
</feature>
<proteinExistence type="predicted"/>
<dbReference type="Gene3D" id="1.10.357.10">
    <property type="entry name" value="Tetracycline Repressor, domain 2"/>
    <property type="match status" value="1"/>
</dbReference>
<evidence type="ECO:0000313" key="7">
    <source>
        <dbReference type="Proteomes" id="UP000270021"/>
    </source>
</evidence>
<keyword evidence="7" id="KW-1185">Reference proteome</keyword>
<sequence length="201" mass="22617">MEESERHYHHGDLHNEMIRVGLALIAEGGTKAVGLREVARRVDVSPSAAYRHFDSKADLLEEIRKRVLQDLFAHLEAALNKHQDEPVGDRIAIICRAYFRYAVENPTQFQAAVYEFPISDDRETVSERPLRILKEMAMQIHPPVDDPVQVSLAVWAAAHGPATLSTFGSLREMPLEKKWALLETTIDILLKGLGLSQTTRG</sequence>
<evidence type="ECO:0000256" key="2">
    <source>
        <dbReference type="ARBA" id="ARBA00023125"/>
    </source>
</evidence>
<dbReference type="EMBL" id="CP034438">
    <property type="protein sequence ID" value="AZN29311.1"/>
    <property type="molecule type" value="Genomic_DNA"/>
</dbReference>
<keyword evidence="3" id="KW-0804">Transcription</keyword>
<evidence type="ECO:0000256" key="1">
    <source>
        <dbReference type="ARBA" id="ARBA00023015"/>
    </source>
</evidence>
<dbReference type="InterPro" id="IPR001647">
    <property type="entry name" value="HTH_TetR"/>
</dbReference>
<dbReference type="Pfam" id="PF13305">
    <property type="entry name" value="TetR_C_33"/>
    <property type="match status" value="1"/>
</dbReference>
<evidence type="ECO:0000256" key="3">
    <source>
        <dbReference type="ARBA" id="ARBA00023163"/>
    </source>
</evidence>
<dbReference type="OrthoDB" id="3173376at2"/>
<reference evidence="6 7" key="1">
    <citation type="submission" date="2018-12" db="EMBL/GenBank/DDBJ databases">
        <title>Complete genome sequence of Flaviflexus salsibiostraticola KCTC 33148.</title>
        <authorList>
            <person name="Bae J.-W."/>
        </authorList>
    </citation>
    <scope>NUCLEOTIDE SEQUENCE [LARGE SCALE GENOMIC DNA]</scope>
    <source>
        <strain evidence="6 7">KCTC 33148</strain>
    </source>
</reference>
<dbReference type="InterPro" id="IPR025996">
    <property type="entry name" value="MT1864/Rv1816-like_C"/>
</dbReference>
<gene>
    <name evidence="6" type="ORF">EJO69_02575</name>
</gene>
<organism evidence="6 7">
    <name type="scientific">Flaviflexus salsibiostraticola</name>
    <dbReference type="NCBI Taxonomy" id="1282737"/>
    <lineage>
        <taxon>Bacteria</taxon>
        <taxon>Bacillati</taxon>
        <taxon>Actinomycetota</taxon>
        <taxon>Actinomycetes</taxon>
        <taxon>Actinomycetales</taxon>
        <taxon>Actinomycetaceae</taxon>
        <taxon>Flaviflexus</taxon>
    </lineage>
</organism>
<dbReference type="KEGG" id="fsl:EJO69_02575"/>
<dbReference type="InterPro" id="IPR009057">
    <property type="entry name" value="Homeodomain-like_sf"/>
</dbReference>
<dbReference type="InterPro" id="IPR036271">
    <property type="entry name" value="Tet_transcr_reg_TetR-rel_C_sf"/>
</dbReference>
<evidence type="ECO:0000256" key="4">
    <source>
        <dbReference type="PROSITE-ProRule" id="PRU00335"/>
    </source>
</evidence>
<name>A0A3Q8WSW6_9ACTO</name>
<dbReference type="PANTHER" id="PTHR30055:SF243">
    <property type="entry name" value="HTH-TYPE TRANSCRIPTIONAL REGULATOR RV1816"/>
    <property type="match status" value="1"/>
</dbReference>
<dbReference type="AlphaFoldDB" id="A0A3Q8WSW6"/>
<dbReference type="Proteomes" id="UP000270021">
    <property type="component" value="Chromosome"/>
</dbReference>
<dbReference type="PRINTS" id="PR00455">
    <property type="entry name" value="HTHTETR"/>
</dbReference>
<accession>A0A3Q8WSW6</accession>
<dbReference type="SUPFAM" id="SSF48498">
    <property type="entry name" value="Tetracyclin repressor-like, C-terminal domain"/>
    <property type="match status" value="1"/>
</dbReference>
<feature type="domain" description="HTH tetR-type" evidence="5">
    <location>
        <begin position="11"/>
        <end position="71"/>
    </location>
</feature>
<dbReference type="GO" id="GO:0003700">
    <property type="term" value="F:DNA-binding transcription factor activity"/>
    <property type="evidence" value="ECO:0007669"/>
    <property type="project" value="TreeGrafter"/>
</dbReference>
<dbReference type="GO" id="GO:0000976">
    <property type="term" value="F:transcription cis-regulatory region binding"/>
    <property type="evidence" value="ECO:0007669"/>
    <property type="project" value="TreeGrafter"/>
</dbReference>
<keyword evidence="2 4" id="KW-0238">DNA-binding</keyword>
<keyword evidence="1" id="KW-0805">Transcription regulation</keyword>
<protein>
    <submittedName>
        <fullName evidence="6">TetR/AcrR family transcriptional regulator</fullName>
    </submittedName>
</protein>
<dbReference type="SUPFAM" id="SSF46689">
    <property type="entry name" value="Homeodomain-like"/>
    <property type="match status" value="1"/>
</dbReference>
<dbReference type="RefSeq" id="WP_126038829.1">
    <property type="nucleotide sequence ID" value="NZ_CP034438.1"/>
</dbReference>